<reference evidence="4" key="1">
    <citation type="submission" date="2025-05" db="UniProtKB">
        <authorList>
            <consortium name="RefSeq"/>
        </authorList>
    </citation>
    <scope>NUCLEOTIDE SEQUENCE [LARGE SCALE GENOMIC DNA]</scope>
</reference>
<dbReference type="RefSeq" id="XP_065645967.1">
    <property type="nucleotide sequence ID" value="XM_065789895.1"/>
</dbReference>
<evidence type="ECO:0000259" key="3">
    <source>
        <dbReference type="PROSITE" id="PS50026"/>
    </source>
</evidence>
<keyword evidence="1" id="KW-1015">Disulfide bond</keyword>
<comment type="caution">
    <text evidence="1">Lacks conserved residue(s) required for the propagation of feature annotation.</text>
</comment>
<keyword evidence="4" id="KW-1185">Reference proteome</keyword>
<proteinExistence type="predicted"/>
<feature type="signal peptide" evidence="2">
    <location>
        <begin position="1"/>
        <end position="22"/>
    </location>
</feature>
<feature type="chain" id="PRO_5047120168" evidence="2">
    <location>
        <begin position="23"/>
        <end position="324"/>
    </location>
</feature>
<evidence type="ECO:0000256" key="2">
    <source>
        <dbReference type="SAM" id="SignalP"/>
    </source>
</evidence>
<dbReference type="Gene3D" id="2.10.25.10">
    <property type="entry name" value="Laminin"/>
    <property type="match status" value="1"/>
</dbReference>
<dbReference type="InterPro" id="IPR000742">
    <property type="entry name" value="EGF"/>
</dbReference>
<feature type="domain" description="EGF-like" evidence="3">
    <location>
        <begin position="126"/>
        <end position="165"/>
    </location>
</feature>
<keyword evidence="1" id="KW-0245">EGF-like domain</keyword>
<accession>A0ABM4BAN0</accession>
<name>A0ABM4BAN0_HYDVU</name>
<dbReference type="GeneID" id="136076592"/>
<evidence type="ECO:0000313" key="4">
    <source>
        <dbReference type="Proteomes" id="UP001652625"/>
    </source>
</evidence>
<gene>
    <name evidence="5" type="primary">LOC136076592</name>
</gene>
<evidence type="ECO:0000256" key="1">
    <source>
        <dbReference type="PROSITE-ProRule" id="PRU00076"/>
    </source>
</evidence>
<evidence type="ECO:0000313" key="5">
    <source>
        <dbReference type="RefSeq" id="XP_065645967.1"/>
    </source>
</evidence>
<organism evidence="4 5">
    <name type="scientific">Hydra vulgaris</name>
    <name type="common">Hydra</name>
    <name type="synonym">Hydra attenuata</name>
    <dbReference type="NCBI Taxonomy" id="6087"/>
    <lineage>
        <taxon>Eukaryota</taxon>
        <taxon>Metazoa</taxon>
        <taxon>Cnidaria</taxon>
        <taxon>Hydrozoa</taxon>
        <taxon>Hydroidolina</taxon>
        <taxon>Anthoathecata</taxon>
        <taxon>Aplanulata</taxon>
        <taxon>Hydridae</taxon>
        <taxon>Hydra</taxon>
    </lineage>
</organism>
<protein>
    <submittedName>
        <fullName evidence="5">Uncharacterized protein LOC136076592 isoform X1</fullName>
    </submittedName>
</protein>
<dbReference type="Proteomes" id="UP001652625">
    <property type="component" value="Chromosome 02"/>
</dbReference>
<dbReference type="PROSITE" id="PS50026">
    <property type="entry name" value="EGF_3"/>
    <property type="match status" value="1"/>
</dbReference>
<sequence>MSLVEFYLRGCLSFTLLHLVLSVECPTNKLCRPAQLTSSITTLSSYISTNRMPFTFLNSSALQITTAKNAQHCLQKCYALSTCFSINVLSSISANMENECQLLGEQSYSNKNKLVYQTNSTHYSALNAGCEKDLCTNNSTCVPNYKDDSSTCTCLSSNFDGTFCERELKVVLLKYNRQYSYGNPVQAFIQETSFKQKPWLASATCLLTFADGGSISGNMGGQVFAYFVPPETGTYYFTISCSYYCVLYISTVGKQDRRIYLSDPNVKSSGIYIEKNEEKFLEMLVTIPPNANSVGYSTGFTLSVTFPNGTISNPVDNQYLASKF</sequence>
<reference evidence="5" key="2">
    <citation type="submission" date="2025-08" db="UniProtKB">
        <authorList>
            <consortium name="RefSeq"/>
        </authorList>
    </citation>
    <scope>IDENTIFICATION</scope>
</reference>
<feature type="disulfide bond" evidence="1">
    <location>
        <begin position="135"/>
        <end position="152"/>
    </location>
</feature>
<keyword evidence="2" id="KW-0732">Signal</keyword>